<evidence type="ECO:0000256" key="7">
    <source>
        <dbReference type="ARBA" id="ARBA00022840"/>
    </source>
</evidence>
<evidence type="ECO:0000256" key="2">
    <source>
        <dbReference type="ARBA" id="ARBA00004496"/>
    </source>
</evidence>
<sequence length="311" mass="34794">MANKNGHQTTNGSTSQIVDDKSPICIPFILGRLREHASADATATSAERKPFIIGLNGVQGVGKTTLVRTLAEKLGGDEGLETLVCSIDDFYLTRGDQEALAASHPDNQLVQVRGEPGTHDMELARRFFTALCNGEPAKVPQYDKSAYSGRGDRVPESSWATVNGPGQRRVQVVIFEGWCVGFRRLSQSELADKWNAPSRTLKQHSLDHLSLVNERLGDYDVITDLFDAFVHIDAENTEWVYDWRLEQEVKLRVEKGAGMTDEQVVQFVDAYYPAYELFTDKLRKGLFAEKPGRQLRLVVGRDRKVKQTIII</sequence>
<dbReference type="FunFam" id="3.40.50.300:FF:001691">
    <property type="entry name" value="Probable ATP-dependent kinase TDA10"/>
    <property type="match status" value="1"/>
</dbReference>
<evidence type="ECO:0000256" key="6">
    <source>
        <dbReference type="ARBA" id="ARBA00022777"/>
    </source>
</evidence>
<reference evidence="10 11" key="1">
    <citation type="submission" date="2018-06" db="EMBL/GenBank/DDBJ databases">
        <title>Complete Genomes of Monosporascus.</title>
        <authorList>
            <person name="Robinson A.J."/>
            <person name="Natvig D.O."/>
        </authorList>
    </citation>
    <scope>NUCLEOTIDE SEQUENCE [LARGE SCALE GENOMIC DNA]</scope>
    <source>
        <strain evidence="10 11">CBS 110550</strain>
    </source>
</reference>
<comment type="subcellular location">
    <subcellularLocation>
        <location evidence="2">Cytoplasm</location>
    </subcellularLocation>
    <subcellularLocation>
        <location evidence="1">Nucleus</location>
    </subcellularLocation>
</comment>
<keyword evidence="11" id="KW-1185">Reference proteome</keyword>
<keyword evidence="3" id="KW-0963">Cytoplasm</keyword>
<keyword evidence="7" id="KW-0067">ATP-binding</keyword>
<proteinExistence type="inferred from homology"/>
<dbReference type="STRING" id="155417.A0A4Q4TVN5"/>
<evidence type="ECO:0008006" key="12">
    <source>
        <dbReference type="Google" id="ProtNLM"/>
    </source>
</evidence>
<keyword evidence="6" id="KW-0418">Kinase</keyword>
<comment type="similarity">
    <text evidence="9">Belongs to the GLYK kinase family.</text>
</comment>
<keyword evidence="8" id="KW-0539">Nucleus</keyword>
<evidence type="ECO:0000256" key="3">
    <source>
        <dbReference type="ARBA" id="ARBA00022490"/>
    </source>
</evidence>
<name>A0A4Q4TVN5_9PEZI</name>
<dbReference type="PANTHER" id="PTHR10285">
    <property type="entry name" value="URIDINE KINASE"/>
    <property type="match status" value="1"/>
</dbReference>
<dbReference type="GO" id="GO:0005634">
    <property type="term" value="C:nucleus"/>
    <property type="evidence" value="ECO:0007669"/>
    <property type="project" value="UniProtKB-SubCell"/>
</dbReference>
<evidence type="ECO:0000256" key="5">
    <source>
        <dbReference type="ARBA" id="ARBA00022741"/>
    </source>
</evidence>
<gene>
    <name evidence="10" type="ORF">DL764_000779</name>
</gene>
<evidence type="ECO:0000256" key="8">
    <source>
        <dbReference type="ARBA" id="ARBA00023242"/>
    </source>
</evidence>
<dbReference type="AlphaFoldDB" id="A0A4Q4TVN5"/>
<organism evidence="10 11">
    <name type="scientific">Monosporascus ibericus</name>
    <dbReference type="NCBI Taxonomy" id="155417"/>
    <lineage>
        <taxon>Eukaryota</taxon>
        <taxon>Fungi</taxon>
        <taxon>Dikarya</taxon>
        <taxon>Ascomycota</taxon>
        <taxon>Pezizomycotina</taxon>
        <taxon>Sordariomycetes</taxon>
        <taxon>Xylariomycetidae</taxon>
        <taxon>Xylariales</taxon>
        <taxon>Xylariales incertae sedis</taxon>
        <taxon>Monosporascus</taxon>
    </lineage>
</organism>
<dbReference type="GO" id="GO:0005524">
    <property type="term" value="F:ATP binding"/>
    <property type="evidence" value="ECO:0007669"/>
    <property type="project" value="UniProtKB-KW"/>
</dbReference>
<dbReference type="GO" id="GO:0005737">
    <property type="term" value="C:cytoplasm"/>
    <property type="evidence" value="ECO:0007669"/>
    <property type="project" value="UniProtKB-SubCell"/>
</dbReference>
<keyword evidence="4" id="KW-0808">Transferase</keyword>
<evidence type="ECO:0000256" key="9">
    <source>
        <dbReference type="ARBA" id="ARBA00061312"/>
    </source>
</evidence>
<dbReference type="InterPro" id="IPR027417">
    <property type="entry name" value="P-loop_NTPase"/>
</dbReference>
<evidence type="ECO:0000313" key="11">
    <source>
        <dbReference type="Proteomes" id="UP000293360"/>
    </source>
</evidence>
<evidence type="ECO:0000256" key="1">
    <source>
        <dbReference type="ARBA" id="ARBA00004123"/>
    </source>
</evidence>
<dbReference type="Proteomes" id="UP000293360">
    <property type="component" value="Unassembled WGS sequence"/>
</dbReference>
<dbReference type="Gene3D" id="3.40.50.300">
    <property type="entry name" value="P-loop containing nucleotide triphosphate hydrolases"/>
    <property type="match status" value="1"/>
</dbReference>
<evidence type="ECO:0000313" key="10">
    <source>
        <dbReference type="EMBL" id="RYP10287.1"/>
    </source>
</evidence>
<evidence type="ECO:0000256" key="4">
    <source>
        <dbReference type="ARBA" id="ARBA00022679"/>
    </source>
</evidence>
<dbReference type="EMBL" id="QJNU01000020">
    <property type="protein sequence ID" value="RYP10287.1"/>
    <property type="molecule type" value="Genomic_DNA"/>
</dbReference>
<keyword evidence="5" id="KW-0547">Nucleotide-binding</keyword>
<dbReference type="SUPFAM" id="SSF52540">
    <property type="entry name" value="P-loop containing nucleoside triphosphate hydrolases"/>
    <property type="match status" value="1"/>
</dbReference>
<protein>
    <recommendedName>
        <fullName evidence="12">SRP54-type proteins GTP-binding domain-containing protein</fullName>
    </recommendedName>
</protein>
<dbReference type="GO" id="GO:0016301">
    <property type="term" value="F:kinase activity"/>
    <property type="evidence" value="ECO:0007669"/>
    <property type="project" value="UniProtKB-KW"/>
</dbReference>
<dbReference type="OrthoDB" id="347435at2759"/>
<comment type="caution">
    <text evidence="10">The sequence shown here is derived from an EMBL/GenBank/DDBJ whole genome shotgun (WGS) entry which is preliminary data.</text>
</comment>
<accession>A0A4Q4TVN5</accession>